<comment type="caution">
    <text evidence="2">The sequence shown here is derived from an EMBL/GenBank/DDBJ whole genome shotgun (WGS) entry which is preliminary data.</text>
</comment>
<gene>
    <name evidence="2" type="ORF">DWX20_04825</name>
</gene>
<organism evidence="2 3">
    <name type="scientific">Solobacterium moorei</name>
    <dbReference type="NCBI Taxonomy" id="102148"/>
    <lineage>
        <taxon>Bacteria</taxon>
        <taxon>Bacillati</taxon>
        <taxon>Bacillota</taxon>
        <taxon>Erysipelotrichia</taxon>
        <taxon>Erysipelotrichales</taxon>
        <taxon>Erysipelotrichaceae</taxon>
        <taxon>Solobacterium</taxon>
    </lineage>
</organism>
<sequence>MTVEKKTNYGSISVSEEAVASLAGGVITESYGVVGMASKQILKDGWAELLKKENYTKGVVVRNGKAGLEIDLYIVVSFGVKISEVVTEAQKKVKYMLEKSLSQEVAQVNVFVQGVRVVA</sequence>
<name>A0A412PF92_9FIRM</name>
<dbReference type="Pfam" id="PF03780">
    <property type="entry name" value="Asp23"/>
    <property type="match status" value="1"/>
</dbReference>
<protein>
    <submittedName>
        <fullName evidence="2">Asp23/Gls24 family envelope stress response protein</fullName>
    </submittedName>
</protein>
<proteinExistence type="inferred from homology"/>
<evidence type="ECO:0000313" key="3">
    <source>
        <dbReference type="Proteomes" id="UP000284731"/>
    </source>
</evidence>
<dbReference type="PANTHER" id="PTHR34297">
    <property type="entry name" value="HYPOTHETICAL CYTOSOLIC PROTEIN-RELATED"/>
    <property type="match status" value="1"/>
</dbReference>
<dbReference type="RefSeq" id="WP_006526510.1">
    <property type="nucleotide sequence ID" value="NZ_CABJCF010000002.1"/>
</dbReference>
<dbReference type="EMBL" id="QRWX01000002">
    <property type="protein sequence ID" value="RGT56134.1"/>
    <property type="molecule type" value="Genomic_DNA"/>
</dbReference>
<comment type="similarity">
    <text evidence="1">Belongs to the asp23 family.</text>
</comment>
<dbReference type="AlphaFoldDB" id="A0A412PF92"/>
<evidence type="ECO:0000313" key="2">
    <source>
        <dbReference type="EMBL" id="RGT56134.1"/>
    </source>
</evidence>
<evidence type="ECO:0000256" key="1">
    <source>
        <dbReference type="ARBA" id="ARBA00005721"/>
    </source>
</evidence>
<accession>A0A412PF92</accession>
<dbReference type="Proteomes" id="UP000284731">
    <property type="component" value="Unassembled WGS sequence"/>
</dbReference>
<reference evidence="2 3" key="1">
    <citation type="submission" date="2018-08" db="EMBL/GenBank/DDBJ databases">
        <title>A genome reference for cultivated species of the human gut microbiota.</title>
        <authorList>
            <person name="Zou Y."/>
            <person name="Xue W."/>
            <person name="Luo G."/>
        </authorList>
    </citation>
    <scope>NUCLEOTIDE SEQUENCE [LARGE SCALE GENOMIC DNA]</scope>
    <source>
        <strain evidence="2 3">AF18-46</strain>
    </source>
</reference>
<dbReference type="PANTHER" id="PTHR34297:SF2">
    <property type="entry name" value="ASP23_GLS24 FAMILY ENVELOPE STRESS RESPONSE PROTEIN"/>
    <property type="match status" value="1"/>
</dbReference>
<dbReference type="InterPro" id="IPR005531">
    <property type="entry name" value="Asp23"/>
</dbReference>